<dbReference type="Gene3D" id="2.160.20.20">
    <property type="match status" value="1"/>
</dbReference>
<evidence type="ECO:0000256" key="5">
    <source>
        <dbReference type="ARBA" id="ARBA00022729"/>
    </source>
</evidence>
<dbReference type="Gene3D" id="2.40.128.130">
    <property type="entry name" value="Autotransporter beta-domain"/>
    <property type="match status" value="1"/>
</dbReference>
<evidence type="ECO:0000259" key="9">
    <source>
        <dbReference type="PROSITE" id="PS51208"/>
    </source>
</evidence>
<keyword evidence="5 8" id="KW-0732">Signal</keyword>
<evidence type="ECO:0000313" key="11">
    <source>
        <dbReference type="Proteomes" id="UP000244896"/>
    </source>
</evidence>
<sequence>MKNQIKYHDRFNTTGLLRALLFLACAAFTLLTQLRADELVWDNTDGSNTWLGSSVNANWWHAGNAATAAFADGDAVVFGRAGSGAAVTTGTISIANAVMLGVSGTNEGIIFNGGTWAFTGADISGGSIRFAGNTDLAFDTRTVSQRMSIDAGRTVTLGALAGSTVTITTGAFTGNGGAVQVDTGATLTVNSTDSAKLVFADNKATLAGAVIASTGGTVSVNGGLFASNTAGATSRYQGGGAIFARSGGRLDVTGAVFTNNNTTGSVDGTGGGAIYAFGTPLTVVSSTFLQNTTSSNGGAIFTENTTVSIRDTLFEGNRATGRNGGALTVWNSSTTILVDVDFTNNKASGLGATAGAVYINAANRSNHVSNVTVGVSPGRTSTYSGNAFGSTANGIAFGGWGNHKVYLTATVGAGGMLDMQDPMRIRPNLLSKYDSIYMGVTKTGSGVWRLGGATILTGTVGNDFAVDEGGLALYAGASITLNNQGSTPASAAIEDTFMLGANTTLSTLGVTTTGAAAPVTATGTIRADTITLADNSAITIGSSLVLTATTLNYGDARVTADATARLVLDQKSGPLELTGSRTFEVADGKNLTVSARFATPADGEFSLVALNTTGTHSGSTTFTAPALATGNGGVVQAGSGATFTATTTGGAVIAFSGNSAQQGGAIAADAATLDLSNVFFTSNTAANNGGAIHIANPASAPISITDASFTNNKADAGHGGAVYIETANAAGSTANLNLRVTDGGTSTYSGNADSTGANSLSLGGVENNTINIDIDTGANALIDMRDPINTRADSPNINIITTKTGSGEWRLGGASTLTGTGGNIVAVDEGALTLYAGASLTLDNQGTTPAAADAVDAFALATGATLAVLTGTSPDDTGVSYAGATIRADDITLAAGSTLKLFSGADAASITGTGAHPIDGTPVTADDDASASTLTLVGNTLAIGDRVNIDLTVTSFAAGNQTVTLLDATGVTGVTGTFDPKTFSLHINGIDTETLDNNRLDVHQLQSTDTGKLDFHYHSTGNHLVTWTGSSGAGWNNADRNWHLDYNGTDYDQFLNGDAVLFDDTAAANANNITLADTIYIAPVGANPAMRVTGTGSWSFAGAGIADANPDAPASLLMESTGTLALSNTNTYSGGTRITAGTLVAKNARALGTGDIDNTALLVLDIATDAEGGRLAQSIAGTGTTIKTGAGTITTSGDIATDIIAAGGILANAGAITGATTIDSGTLLNTGTLAALNLNAGLGANAGLVTGAVTQSAGLLINETDGTLAATLAVNGGTFANNGGAVTGVATIAPAGTLAFHGGTLAAITADGALNFENTGDYTHAAIISGSTGAITKTGAGDLVLAAVNTFSGATDIQAGTLRLAVANALAQSATVSLASETRLDLAGLAQTLRTLAVAPGARIAFNTTGANQRTLALDSLAGDGAVFEMRTDLAAAAGDKITIAGASTGAHRIEIDNANGSEIQPDTAIPLVIMNQAGATFSGTTESGIYTLTVQQGDGGAIMPSTNTWYLGSGDRPSRAVDAILATAAAAGQDWHYELDSLHKRMGDLRAAPDAAGSGNIWLRASSHRLNGALELTGRSFHQYAHGLTFGADKALAANAASSAWYLGGFASINYIDRSFDSAGGDGETNGIGGGLYATWLHKDGWFADIVARFDRRQNKFNARSIDNFITRGKYNTISEGASLEFGRRLARETGGWWVEPLAQFAIVHIGDADYDATSPGAEPIRVAVDSVTSSQSRAQIRFGGDIARAPGLHPYAKAGVVYTASGGGEITAGGKRMKVNYDGWRVEFGIGAAYEIDAKSQVYLDYEYARATLYERPWSINLGYRRAW</sequence>
<dbReference type="Pfam" id="PF02415">
    <property type="entry name" value="Chlam_PMP"/>
    <property type="match status" value="3"/>
</dbReference>
<dbReference type="RefSeq" id="WP_108824213.1">
    <property type="nucleotide sequence ID" value="NZ_CP023004.1"/>
</dbReference>
<reference evidence="10 11" key="1">
    <citation type="journal article" date="2018" name="Syst. Appl. Microbiol.">
        <title>Ereboglobus luteus gen. nov. sp. nov. from cockroach guts, and new insights into the oxygen relationship of the genera Opitutus and Didymococcus (Verrucomicrobia: Opitutaceae).</title>
        <authorList>
            <person name="Tegtmeier D."/>
            <person name="Belitz A."/>
            <person name="Radek R."/>
            <person name="Heimerl T."/>
            <person name="Brune A."/>
        </authorList>
    </citation>
    <scope>NUCLEOTIDE SEQUENCE [LARGE SCALE GENOMIC DNA]</scope>
    <source>
        <strain evidence="10 11">Ho45</strain>
    </source>
</reference>
<dbReference type="InterPro" id="IPR005546">
    <property type="entry name" value="Autotransporte_beta"/>
</dbReference>
<evidence type="ECO:0000313" key="10">
    <source>
        <dbReference type="EMBL" id="AWI08407.1"/>
    </source>
</evidence>
<dbReference type="EMBL" id="CP023004">
    <property type="protein sequence ID" value="AWI08407.1"/>
    <property type="molecule type" value="Genomic_DNA"/>
</dbReference>
<evidence type="ECO:0000256" key="6">
    <source>
        <dbReference type="ARBA" id="ARBA00023136"/>
    </source>
</evidence>
<dbReference type="KEGG" id="elut:CKA38_03305"/>
<dbReference type="InterPro" id="IPR006315">
    <property type="entry name" value="OM_autotransptr_brl_dom"/>
</dbReference>
<protein>
    <recommendedName>
        <fullName evidence="9">Autotransporter domain-containing protein</fullName>
    </recommendedName>
</protein>
<feature type="chain" id="PRO_5016162923" description="Autotransporter domain-containing protein" evidence="8">
    <location>
        <begin position="37"/>
        <end position="1830"/>
    </location>
</feature>
<dbReference type="InterPro" id="IPR003368">
    <property type="entry name" value="POMP_repeat"/>
</dbReference>
<name>A0A2U8E0M0_9BACT</name>
<dbReference type="PRINTS" id="PR01484">
    <property type="entry name" value="PRTACTNFAMLY"/>
</dbReference>
<dbReference type="GO" id="GO:0005576">
    <property type="term" value="C:extracellular region"/>
    <property type="evidence" value="ECO:0007669"/>
    <property type="project" value="UniProtKB-SubCell"/>
</dbReference>
<dbReference type="NCBIfam" id="TIGR01414">
    <property type="entry name" value="autotrans_barl"/>
    <property type="match status" value="1"/>
</dbReference>
<dbReference type="PANTHER" id="PTHR35037:SF7">
    <property type="entry name" value="AUTOTRANSPORTER"/>
    <property type="match status" value="1"/>
</dbReference>
<keyword evidence="7" id="KW-0998">Cell outer membrane</keyword>
<comment type="subcellular location">
    <subcellularLocation>
        <location evidence="1">Cell envelope</location>
    </subcellularLocation>
    <subcellularLocation>
        <location evidence="2">Cell outer membrane</location>
    </subcellularLocation>
    <subcellularLocation>
        <location evidence="3">Secreted</location>
    </subcellularLocation>
</comment>
<dbReference type="OrthoDB" id="200413at2"/>
<organism evidence="10 11">
    <name type="scientific">Ereboglobus luteus</name>
    <dbReference type="NCBI Taxonomy" id="1796921"/>
    <lineage>
        <taxon>Bacteria</taxon>
        <taxon>Pseudomonadati</taxon>
        <taxon>Verrucomicrobiota</taxon>
        <taxon>Opitutia</taxon>
        <taxon>Opitutales</taxon>
        <taxon>Opitutaceae</taxon>
        <taxon>Ereboglobus</taxon>
    </lineage>
</organism>
<dbReference type="InterPro" id="IPR011050">
    <property type="entry name" value="Pectin_lyase_fold/virulence"/>
</dbReference>
<evidence type="ECO:0000256" key="7">
    <source>
        <dbReference type="ARBA" id="ARBA00023237"/>
    </source>
</evidence>
<dbReference type="PANTHER" id="PTHR35037">
    <property type="entry name" value="C-TERMINAL REGION OF AIDA-LIKE PROTEIN"/>
    <property type="match status" value="1"/>
</dbReference>
<evidence type="ECO:0000256" key="4">
    <source>
        <dbReference type="ARBA" id="ARBA00022525"/>
    </source>
</evidence>
<accession>A0A2U8E0M0</accession>
<dbReference type="SUPFAM" id="SSF103515">
    <property type="entry name" value="Autotransporter"/>
    <property type="match status" value="1"/>
</dbReference>
<dbReference type="SMART" id="SM00869">
    <property type="entry name" value="Autotransporter"/>
    <property type="match status" value="1"/>
</dbReference>
<dbReference type="PROSITE" id="PS51208">
    <property type="entry name" value="AUTOTRANSPORTER"/>
    <property type="match status" value="1"/>
</dbReference>
<dbReference type="NCBIfam" id="TIGR02601">
    <property type="entry name" value="autotrns_rpt"/>
    <property type="match status" value="2"/>
</dbReference>
<dbReference type="Pfam" id="PF03212">
    <property type="entry name" value="Pertactin"/>
    <property type="match status" value="1"/>
</dbReference>
<dbReference type="InterPro" id="IPR036709">
    <property type="entry name" value="Autotransporte_beta_dom_sf"/>
</dbReference>
<dbReference type="InterPro" id="IPR013425">
    <property type="entry name" value="Autotrns_rpt"/>
</dbReference>
<dbReference type="SUPFAM" id="SSF51126">
    <property type="entry name" value="Pectin lyase-like"/>
    <property type="match status" value="2"/>
</dbReference>
<keyword evidence="11" id="KW-1185">Reference proteome</keyword>
<evidence type="ECO:0000256" key="3">
    <source>
        <dbReference type="ARBA" id="ARBA00004613"/>
    </source>
</evidence>
<dbReference type="InterPro" id="IPR012332">
    <property type="entry name" value="Autotransporter_pectin_lyase_C"/>
</dbReference>
<dbReference type="Pfam" id="PF03797">
    <property type="entry name" value="Autotransporter"/>
    <property type="match status" value="1"/>
</dbReference>
<dbReference type="InterPro" id="IPR051551">
    <property type="entry name" value="Autotransporter_adhesion"/>
</dbReference>
<dbReference type="Proteomes" id="UP000244896">
    <property type="component" value="Chromosome"/>
</dbReference>
<dbReference type="SMART" id="SM00710">
    <property type="entry name" value="PbH1"/>
    <property type="match status" value="7"/>
</dbReference>
<evidence type="ECO:0000256" key="2">
    <source>
        <dbReference type="ARBA" id="ARBA00004442"/>
    </source>
</evidence>
<dbReference type="InterPro" id="IPR004899">
    <property type="entry name" value="Pertactin_central"/>
</dbReference>
<dbReference type="Pfam" id="PF12951">
    <property type="entry name" value="PATR"/>
    <property type="match status" value="2"/>
</dbReference>
<dbReference type="NCBIfam" id="TIGR01376">
    <property type="entry name" value="POMP_repeat"/>
    <property type="match status" value="2"/>
</dbReference>
<dbReference type="GO" id="GO:0009279">
    <property type="term" value="C:cell outer membrane"/>
    <property type="evidence" value="ECO:0007669"/>
    <property type="project" value="UniProtKB-SubCell"/>
</dbReference>
<proteinExistence type="predicted"/>
<feature type="domain" description="Autotransporter" evidence="9">
    <location>
        <begin position="1555"/>
        <end position="1830"/>
    </location>
</feature>
<keyword evidence="6" id="KW-0472">Membrane</keyword>
<feature type="signal peptide" evidence="8">
    <location>
        <begin position="1"/>
        <end position="36"/>
    </location>
</feature>
<evidence type="ECO:0000256" key="8">
    <source>
        <dbReference type="SAM" id="SignalP"/>
    </source>
</evidence>
<keyword evidence="4" id="KW-0964">Secreted</keyword>
<dbReference type="InterPro" id="IPR006626">
    <property type="entry name" value="PbH1"/>
</dbReference>
<dbReference type="InterPro" id="IPR003991">
    <property type="entry name" value="Pertactin_virulence_factor"/>
</dbReference>
<evidence type="ECO:0000256" key="1">
    <source>
        <dbReference type="ARBA" id="ARBA00004196"/>
    </source>
</evidence>
<gene>
    <name evidence="10" type="ORF">CKA38_03305</name>
</gene>